<evidence type="ECO:0000313" key="6">
    <source>
        <dbReference type="EMBL" id="KAE9174211.1"/>
    </source>
</evidence>
<evidence type="ECO:0000313" key="20">
    <source>
        <dbReference type="Proteomes" id="UP000488956"/>
    </source>
</evidence>
<dbReference type="Proteomes" id="UP000476176">
    <property type="component" value="Unassembled WGS sequence"/>
</dbReference>
<evidence type="ECO:0000313" key="11">
    <source>
        <dbReference type="Proteomes" id="UP000429523"/>
    </source>
</evidence>
<dbReference type="Proteomes" id="UP000429523">
    <property type="component" value="Unassembled WGS sequence"/>
</dbReference>
<evidence type="ECO:0000313" key="17">
    <source>
        <dbReference type="Proteomes" id="UP000460718"/>
    </source>
</evidence>
<evidence type="ECO:0000313" key="5">
    <source>
        <dbReference type="EMBL" id="KAE9080956.1"/>
    </source>
</evidence>
<evidence type="ECO:0008006" key="21">
    <source>
        <dbReference type="Google" id="ProtNLM"/>
    </source>
</evidence>
<dbReference type="Proteomes" id="UP000440732">
    <property type="component" value="Unassembled WGS sequence"/>
</dbReference>
<evidence type="ECO:0000313" key="12">
    <source>
        <dbReference type="Proteomes" id="UP000433483"/>
    </source>
</evidence>
<dbReference type="Proteomes" id="UP000441208">
    <property type="component" value="Unassembled WGS sequence"/>
</dbReference>
<evidence type="ECO:0000313" key="19">
    <source>
        <dbReference type="Proteomes" id="UP000486351"/>
    </source>
</evidence>
<dbReference type="EMBL" id="QXGB01002712">
    <property type="protein sequence ID" value="KAE9175609.1"/>
    <property type="molecule type" value="Genomic_DNA"/>
</dbReference>
<dbReference type="EMBL" id="QXGF01002292">
    <property type="protein sequence ID" value="KAE8925325.1"/>
    <property type="molecule type" value="Genomic_DNA"/>
</dbReference>
<evidence type="ECO:0000313" key="18">
    <source>
        <dbReference type="Proteomes" id="UP000476176"/>
    </source>
</evidence>
<dbReference type="Proteomes" id="UP000440367">
    <property type="component" value="Unassembled WGS sequence"/>
</dbReference>
<dbReference type="EMBL" id="QXFW01002530">
    <property type="protein sequence ID" value="KAE8977686.1"/>
    <property type="molecule type" value="Genomic_DNA"/>
</dbReference>
<evidence type="ECO:0000313" key="13">
    <source>
        <dbReference type="Proteomes" id="UP000437068"/>
    </source>
</evidence>
<accession>A0A6A3W050</accession>
<protein>
    <recommendedName>
        <fullName evidence="21">DDE-1 domain-containing protein</fullName>
    </recommendedName>
</protein>
<dbReference type="EMBL" id="QXFX01002571">
    <property type="protein sequence ID" value="KAE9075701.1"/>
    <property type="molecule type" value="Genomic_DNA"/>
</dbReference>
<dbReference type="Proteomes" id="UP000437068">
    <property type="component" value="Unassembled WGS sequence"/>
</dbReference>
<evidence type="ECO:0000313" key="9">
    <source>
        <dbReference type="EMBL" id="KAE9280816.1"/>
    </source>
</evidence>
<dbReference type="OrthoDB" id="120790at2759"/>
<evidence type="ECO:0000313" key="7">
    <source>
        <dbReference type="EMBL" id="KAE9175609.1"/>
    </source>
</evidence>
<dbReference type="Proteomes" id="UP000488956">
    <property type="component" value="Unassembled WGS sequence"/>
</dbReference>
<comment type="caution">
    <text evidence="7">The sequence shown here is derived from an EMBL/GenBank/DDBJ whole genome shotgun (WGS) entry which is preliminary data.</text>
</comment>
<dbReference type="EMBL" id="QXGD01002560">
    <property type="protein sequence ID" value="KAE9187064.1"/>
    <property type="molecule type" value="Genomic_DNA"/>
</dbReference>
<dbReference type="EMBL" id="QXFY01000600">
    <property type="protein sequence ID" value="KAE9340007.1"/>
    <property type="molecule type" value="Genomic_DNA"/>
</dbReference>
<evidence type="ECO:0000313" key="14">
    <source>
        <dbReference type="Proteomes" id="UP000440367"/>
    </source>
</evidence>
<gene>
    <name evidence="9" type="ORF">PF001_g24060</name>
    <name evidence="8" type="ORF">PF002_g25701</name>
    <name evidence="6" type="ORF">PF004_g26723</name>
    <name evidence="7" type="ORF">PF005_g25328</name>
    <name evidence="5" type="ORF">PF006_g27214</name>
    <name evidence="4" type="ORF">PF007_g24431</name>
    <name evidence="10" type="ORF">PF008_g11303</name>
    <name evidence="1" type="ORF">PF009_g24466</name>
    <name evidence="3" type="ORF">PF010_g24202</name>
    <name evidence="2" type="ORF">PF011_g23554</name>
</gene>
<proteinExistence type="predicted"/>
<evidence type="ECO:0000313" key="10">
    <source>
        <dbReference type="EMBL" id="KAE9340007.1"/>
    </source>
</evidence>
<sequence>MHKPILFLWDDFSGHWRKDVVIIAHFINVDLMKVPSGYTYVCQLGIAH</sequence>
<dbReference type="Proteomes" id="UP000486351">
    <property type="component" value="Unassembled WGS sequence"/>
</dbReference>
<keyword evidence="12" id="KW-1185">Reference proteome</keyword>
<dbReference type="Proteomes" id="UP000460718">
    <property type="component" value="Unassembled WGS sequence"/>
</dbReference>
<reference evidence="11 12" key="1">
    <citation type="submission" date="2018-08" db="EMBL/GenBank/DDBJ databases">
        <title>Genomic investigation of the strawberry pathogen Phytophthora fragariae indicates pathogenicity is determined by transcriptional variation in three key races.</title>
        <authorList>
            <person name="Adams T.M."/>
            <person name="Armitage A.D."/>
            <person name="Sobczyk M.K."/>
            <person name="Bates H.J."/>
            <person name="Dunwell J.M."/>
            <person name="Nellist C.F."/>
            <person name="Harrison R.J."/>
        </authorList>
    </citation>
    <scope>NUCLEOTIDE SEQUENCE [LARGE SCALE GENOMIC DNA]</scope>
    <source>
        <strain evidence="9 13">A4</strain>
        <strain evidence="8 14">BC-1</strain>
        <strain evidence="6 18">BC-23</strain>
        <strain evidence="7 12">NOV-27</strain>
        <strain evidence="5 15">NOV-5</strain>
        <strain evidence="4 16">NOV-71</strain>
        <strain evidence="10 19">NOV-77</strain>
        <strain evidence="1 11">NOV-9</strain>
        <strain evidence="3 20">ONT-3</strain>
        <strain evidence="2 17">SCRP245</strain>
    </source>
</reference>
<dbReference type="EMBL" id="QXGC01003634">
    <property type="protein sequence ID" value="KAE9174211.1"/>
    <property type="molecule type" value="Genomic_DNA"/>
</dbReference>
<evidence type="ECO:0000313" key="4">
    <source>
        <dbReference type="EMBL" id="KAE9076959.1"/>
    </source>
</evidence>
<evidence type="ECO:0000313" key="8">
    <source>
        <dbReference type="EMBL" id="KAE9187064.1"/>
    </source>
</evidence>
<dbReference type="AlphaFoldDB" id="A0A6A3W050"/>
<evidence type="ECO:0000313" key="2">
    <source>
        <dbReference type="EMBL" id="KAE8977686.1"/>
    </source>
</evidence>
<dbReference type="EMBL" id="QXGE01002569">
    <property type="protein sequence ID" value="KAE9280816.1"/>
    <property type="molecule type" value="Genomic_DNA"/>
</dbReference>
<organism evidence="7 12">
    <name type="scientific">Phytophthora fragariae</name>
    <dbReference type="NCBI Taxonomy" id="53985"/>
    <lineage>
        <taxon>Eukaryota</taxon>
        <taxon>Sar</taxon>
        <taxon>Stramenopiles</taxon>
        <taxon>Oomycota</taxon>
        <taxon>Peronosporomycetes</taxon>
        <taxon>Peronosporales</taxon>
        <taxon>Peronosporaceae</taxon>
        <taxon>Phytophthora</taxon>
    </lineage>
</organism>
<evidence type="ECO:0000313" key="3">
    <source>
        <dbReference type="EMBL" id="KAE9075701.1"/>
    </source>
</evidence>
<name>A0A6A3W050_9STRA</name>
<dbReference type="EMBL" id="QXGA01003642">
    <property type="protein sequence ID" value="KAE9080956.1"/>
    <property type="molecule type" value="Genomic_DNA"/>
</dbReference>
<evidence type="ECO:0000313" key="1">
    <source>
        <dbReference type="EMBL" id="KAE8925325.1"/>
    </source>
</evidence>
<dbReference type="Proteomes" id="UP000433483">
    <property type="component" value="Unassembled WGS sequence"/>
</dbReference>
<dbReference type="EMBL" id="QXFZ01002453">
    <property type="protein sequence ID" value="KAE9076959.1"/>
    <property type="molecule type" value="Genomic_DNA"/>
</dbReference>
<evidence type="ECO:0000313" key="16">
    <source>
        <dbReference type="Proteomes" id="UP000441208"/>
    </source>
</evidence>
<evidence type="ECO:0000313" key="15">
    <source>
        <dbReference type="Proteomes" id="UP000440732"/>
    </source>
</evidence>